<evidence type="ECO:0000313" key="2">
    <source>
        <dbReference type="Proteomes" id="UP001472677"/>
    </source>
</evidence>
<dbReference type="EMBL" id="JBBPBM010000063">
    <property type="protein sequence ID" value="KAK8515491.1"/>
    <property type="molecule type" value="Genomic_DNA"/>
</dbReference>
<dbReference type="Proteomes" id="UP001472677">
    <property type="component" value="Unassembled WGS sequence"/>
</dbReference>
<keyword evidence="2" id="KW-1185">Reference proteome</keyword>
<dbReference type="InterPro" id="IPR027443">
    <property type="entry name" value="IPNS-like_sf"/>
</dbReference>
<organism evidence="1 2">
    <name type="scientific">Hibiscus sabdariffa</name>
    <name type="common">roselle</name>
    <dbReference type="NCBI Taxonomy" id="183260"/>
    <lineage>
        <taxon>Eukaryota</taxon>
        <taxon>Viridiplantae</taxon>
        <taxon>Streptophyta</taxon>
        <taxon>Embryophyta</taxon>
        <taxon>Tracheophyta</taxon>
        <taxon>Spermatophyta</taxon>
        <taxon>Magnoliopsida</taxon>
        <taxon>eudicotyledons</taxon>
        <taxon>Gunneridae</taxon>
        <taxon>Pentapetalae</taxon>
        <taxon>rosids</taxon>
        <taxon>malvids</taxon>
        <taxon>Malvales</taxon>
        <taxon>Malvaceae</taxon>
        <taxon>Malvoideae</taxon>
        <taxon>Hibiscus</taxon>
    </lineage>
</organism>
<reference evidence="1 2" key="1">
    <citation type="journal article" date="2024" name="G3 (Bethesda)">
        <title>Genome assembly of Hibiscus sabdariffa L. provides insights into metabolisms of medicinal natural products.</title>
        <authorList>
            <person name="Kim T."/>
        </authorList>
    </citation>
    <scope>NUCLEOTIDE SEQUENCE [LARGE SCALE GENOMIC DNA]</scope>
    <source>
        <strain evidence="1">TK-2024</strain>
        <tissue evidence="1">Old leaves</tissue>
    </source>
</reference>
<gene>
    <name evidence="1" type="ORF">V6N12_075532</name>
</gene>
<protein>
    <recommendedName>
        <fullName evidence="3">Isopenicillin N synthase-like Fe(2+) 2OG dioxygenase domain-containing protein</fullName>
    </recommendedName>
</protein>
<evidence type="ECO:0008006" key="3">
    <source>
        <dbReference type="Google" id="ProtNLM"/>
    </source>
</evidence>
<accession>A0ABR2C882</accession>
<dbReference type="SUPFAM" id="SSF51197">
    <property type="entry name" value="Clavaminate synthase-like"/>
    <property type="match status" value="1"/>
</dbReference>
<proteinExistence type="predicted"/>
<dbReference type="Gene3D" id="2.60.120.330">
    <property type="entry name" value="B-lactam Antibiotic, Isopenicillin N Synthase, Chain"/>
    <property type="match status" value="1"/>
</dbReference>
<comment type="caution">
    <text evidence="1">The sequence shown here is derived from an EMBL/GenBank/DDBJ whole genome shotgun (WGS) entry which is preliminary data.</text>
</comment>
<sequence>MNLFVWFSGQVSDPSKGIYGAGAHSDNGLITLLATDDLTGLQICKNRDAKPQIWEYAAPIKGLVADCTAESNFLCL</sequence>
<name>A0ABR2C882_9ROSI</name>
<evidence type="ECO:0000313" key="1">
    <source>
        <dbReference type="EMBL" id="KAK8515491.1"/>
    </source>
</evidence>